<feature type="domain" description="Phosphatidic acid phosphatase type 2/haloperoxidase" evidence="2">
    <location>
        <begin position="308"/>
        <end position="428"/>
    </location>
</feature>
<evidence type="ECO:0000313" key="4">
    <source>
        <dbReference type="Proteomes" id="UP001595766"/>
    </source>
</evidence>
<protein>
    <submittedName>
        <fullName evidence="3">Vanadium-dependent haloperoxidase</fullName>
        <ecNumber evidence="3">1.11.1.-</ecNumber>
    </submittedName>
</protein>
<dbReference type="CDD" id="cd03398">
    <property type="entry name" value="PAP2_haloperoxidase"/>
    <property type="match status" value="1"/>
</dbReference>
<feature type="chain" id="PRO_5045495417" evidence="1">
    <location>
        <begin position="30"/>
        <end position="447"/>
    </location>
</feature>
<evidence type="ECO:0000259" key="2">
    <source>
        <dbReference type="Pfam" id="PF01569"/>
    </source>
</evidence>
<dbReference type="PANTHER" id="PTHR34599">
    <property type="entry name" value="PEROXIDASE-RELATED"/>
    <property type="match status" value="1"/>
</dbReference>
<dbReference type="Pfam" id="PF01569">
    <property type="entry name" value="PAP2"/>
    <property type="match status" value="1"/>
</dbReference>
<sequence>MLYKLLKTAFNIYLAVLILLAQLSCQSSSNEPVSISPYEISQVIGQVTEVMVHDVTNPPLAARFFAYISLSGLVALNDSTTNILLSKINDYPVISVENTNYPHIHPQISAVLAMLHTASSIQPSGFQHAEHIENFKAKHIDLGFSPQTILDSENYAISISKEILTFALSDKYNQTSNLPRYSPIKTEGSWYPTPPGYFPPVEPYFHTIRPFFLDSASQFAPTPPIAFSDQRDSEFFKLAEEVYSQDLTEEKKIIASFWDCNPFALEDRGHLMIGLKKISPGAHWMGIANIACKDAELEFTKVMEINTILAMTLQDAFMACWDEKYRSNRIRPETAIRKHIDPKYVPLLQTPPFPEYLSGHSVASTASAVILTNYFGDGFAFTDTVEMKYGLPARSFSSFTQAAEEAAISRFYGGIHYMDGIVEGQKQGNLVGKKILEKVFYTESSSM</sequence>
<dbReference type="InterPro" id="IPR000326">
    <property type="entry name" value="PAP2/HPO"/>
</dbReference>
<dbReference type="GO" id="GO:0004601">
    <property type="term" value="F:peroxidase activity"/>
    <property type="evidence" value="ECO:0007669"/>
    <property type="project" value="UniProtKB-KW"/>
</dbReference>
<keyword evidence="1" id="KW-0732">Signal</keyword>
<accession>A0ABV8EPF7</accession>
<keyword evidence="3" id="KW-0575">Peroxidase</keyword>
<dbReference type="RefSeq" id="WP_241293847.1">
    <property type="nucleotide sequence ID" value="NZ_JAKZGR010000005.1"/>
</dbReference>
<dbReference type="InterPro" id="IPR036938">
    <property type="entry name" value="PAP2/HPO_sf"/>
</dbReference>
<evidence type="ECO:0000313" key="3">
    <source>
        <dbReference type="EMBL" id="MFC3977591.1"/>
    </source>
</evidence>
<dbReference type="SUPFAM" id="SSF48317">
    <property type="entry name" value="Acid phosphatase/Vanadium-dependent haloperoxidase"/>
    <property type="match status" value="1"/>
</dbReference>
<reference evidence="4" key="1">
    <citation type="journal article" date="2019" name="Int. J. Syst. Evol. Microbiol.">
        <title>The Global Catalogue of Microorganisms (GCM) 10K type strain sequencing project: providing services to taxonomists for standard genome sequencing and annotation.</title>
        <authorList>
            <consortium name="The Broad Institute Genomics Platform"/>
            <consortium name="The Broad Institute Genome Sequencing Center for Infectious Disease"/>
            <person name="Wu L."/>
            <person name="Ma J."/>
        </authorList>
    </citation>
    <scope>NUCLEOTIDE SEQUENCE [LARGE SCALE GENOMIC DNA]</scope>
    <source>
        <strain evidence="4">CECT 8551</strain>
    </source>
</reference>
<keyword evidence="3" id="KW-0560">Oxidoreductase</keyword>
<gene>
    <name evidence="3" type="ORF">ACFOUP_14490</name>
</gene>
<organism evidence="3 4">
    <name type="scientific">Belliella kenyensis</name>
    <dbReference type="NCBI Taxonomy" id="1472724"/>
    <lineage>
        <taxon>Bacteria</taxon>
        <taxon>Pseudomonadati</taxon>
        <taxon>Bacteroidota</taxon>
        <taxon>Cytophagia</taxon>
        <taxon>Cytophagales</taxon>
        <taxon>Cyclobacteriaceae</taxon>
        <taxon>Belliella</taxon>
    </lineage>
</organism>
<dbReference type="EMBL" id="JBHSAV010000057">
    <property type="protein sequence ID" value="MFC3977591.1"/>
    <property type="molecule type" value="Genomic_DNA"/>
</dbReference>
<comment type="caution">
    <text evidence="3">The sequence shown here is derived from an EMBL/GenBank/DDBJ whole genome shotgun (WGS) entry which is preliminary data.</text>
</comment>
<evidence type="ECO:0000256" key="1">
    <source>
        <dbReference type="SAM" id="SignalP"/>
    </source>
</evidence>
<proteinExistence type="predicted"/>
<keyword evidence="4" id="KW-1185">Reference proteome</keyword>
<dbReference type="Proteomes" id="UP001595766">
    <property type="component" value="Unassembled WGS sequence"/>
</dbReference>
<dbReference type="PANTHER" id="PTHR34599:SF1">
    <property type="entry name" value="PHOSPHATIDIC ACID PHOSPHATASE TYPE 2_HALOPEROXIDASE DOMAIN-CONTAINING PROTEIN"/>
    <property type="match status" value="1"/>
</dbReference>
<dbReference type="InterPro" id="IPR052559">
    <property type="entry name" value="V-haloperoxidase"/>
</dbReference>
<dbReference type="EC" id="1.11.1.-" evidence="3"/>
<feature type="signal peptide" evidence="1">
    <location>
        <begin position="1"/>
        <end position="29"/>
    </location>
</feature>
<dbReference type="Gene3D" id="1.10.606.20">
    <property type="match status" value="1"/>
</dbReference>
<name>A0ABV8EPF7_9BACT</name>